<evidence type="ECO:0000256" key="1">
    <source>
        <dbReference type="SAM" id="Phobius"/>
    </source>
</evidence>
<comment type="caution">
    <text evidence="2">The sequence shown here is derived from an EMBL/GenBank/DDBJ whole genome shotgun (WGS) entry which is preliminary data.</text>
</comment>
<evidence type="ECO:0000313" key="2">
    <source>
        <dbReference type="EMBL" id="PKR82730.1"/>
    </source>
</evidence>
<feature type="transmembrane region" description="Helical" evidence="1">
    <location>
        <begin position="27"/>
        <end position="48"/>
    </location>
</feature>
<keyword evidence="1" id="KW-1133">Transmembrane helix</keyword>
<name>A0A2N3LDK0_9BACI</name>
<sequence length="79" mass="9449">MAMVYKWFPSNFCSFFQWTLIESFTPFMLPFMWMAATGFFIIIIIMSIVRICKIKDWRPFGIQIAFILLLLLIPFNQIV</sequence>
<keyword evidence="1" id="KW-0812">Transmembrane</keyword>
<organism evidence="2 3">
    <name type="scientific">Heyndrickxia camelliae</name>
    <dbReference type="NCBI Taxonomy" id="1707093"/>
    <lineage>
        <taxon>Bacteria</taxon>
        <taxon>Bacillati</taxon>
        <taxon>Bacillota</taxon>
        <taxon>Bacilli</taxon>
        <taxon>Bacillales</taxon>
        <taxon>Bacillaceae</taxon>
        <taxon>Heyndrickxia</taxon>
    </lineage>
</organism>
<proteinExistence type="predicted"/>
<gene>
    <name evidence="2" type="ORF">CWO92_22785</name>
</gene>
<keyword evidence="3" id="KW-1185">Reference proteome</keyword>
<accession>A0A2N3LDK0</accession>
<feature type="transmembrane region" description="Helical" evidence="1">
    <location>
        <begin position="60"/>
        <end position="78"/>
    </location>
</feature>
<keyword evidence="1" id="KW-0472">Membrane</keyword>
<dbReference type="Proteomes" id="UP000233440">
    <property type="component" value="Unassembled WGS sequence"/>
</dbReference>
<dbReference type="EMBL" id="PIQO01000029">
    <property type="protein sequence ID" value="PKR82730.1"/>
    <property type="molecule type" value="Genomic_DNA"/>
</dbReference>
<protein>
    <submittedName>
        <fullName evidence="2">Uncharacterized protein</fullName>
    </submittedName>
</protein>
<dbReference type="AlphaFoldDB" id="A0A2N3LDK0"/>
<reference evidence="2 3" key="1">
    <citation type="submission" date="2017-11" db="EMBL/GenBank/DDBJ databases">
        <title>Bacillus camelliae sp. nov., isolated from pu'er tea.</title>
        <authorList>
            <person name="Niu L."/>
        </authorList>
    </citation>
    <scope>NUCLEOTIDE SEQUENCE [LARGE SCALE GENOMIC DNA]</scope>
    <source>
        <strain evidence="2 3">7578-1</strain>
    </source>
</reference>
<evidence type="ECO:0000313" key="3">
    <source>
        <dbReference type="Proteomes" id="UP000233440"/>
    </source>
</evidence>